<dbReference type="PANTHER" id="PTHR47691">
    <property type="entry name" value="REGULATOR-RELATED"/>
    <property type="match status" value="1"/>
</dbReference>
<name>A0A239P4Z4_9ACTN</name>
<dbReference type="Pfam" id="PF25872">
    <property type="entry name" value="HTH_77"/>
    <property type="match status" value="1"/>
</dbReference>
<evidence type="ECO:0000313" key="6">
    <source>
        <dbReference type="Proteomes" id="UP000198282"/>
    </source>
</evidence>
<dbReference type="CDD" id="cd00383">
    <property type="entry name" value="trans_reg_C"/>
    <property type="match status" value="1"/>
</dbReference>
<dbReference type="OrthoDB" id="33864at2"/>
<dbReference type="PRINTS" id="PR00364">
    <property type="entry name" value="DISEASERSIST"/>
</dbReference>
<dbReference type="InterPro" id="IPR058852">
    <property type="entry name" value="HTH_77"/>
</dbReference>
<dbReference type="SMART" id="SM01043">
    <property type="entry name" value="BTAD"/>
    <property type="match status" value="1"/>
</dbReference>
<keyword evidence="6" id="KW-1185">Reference proteome</keyword>
<dbReference type="GO" id="GO:0003677">
    <property type="term" value="F:DNA binding"/>
    <property type="evidence" value="ECO:0007669"/>
    <property type="project" value="UniProtKB-UniRule"/>
</dbReference>
<dbReference type="RefSeq" id="WP_089213273.1">
    <property type="nucleotide sequence ID" value="NZ_FZOD01000088.1"/>
</dbReference>
<protein>
    <submittedName>
        <fullName evidence="5">Predicted ATPase</fullName>
    </submittedName>
</protein>
<dbReference type="InterPro" id="IPR036388">
    <property type="entry name" value="WH-like_DNA-bd_sf"/>
</dbReference>
<dbReference type="PROSITE" id="PS51755">
    <property type="entry name" value="OMPR_PHOB"/>
    <property type="match status" value="1"/>
</dbReference>
<dbReference type="InterPro" id="IPR011990">
    <property type="entry name" value="TPR-like_helical_dom_sf"/>
</dbReference>
<dbReference type="Pfam" id="PF00486">
    <property type="entry name" value="Trans_reg_C"/>
    <property type="match status" value="1"/>
</dbReference>
<dbReference type="InterPro" id="IPR001867">
    <property type="entry name" value="OmpR/PhoB-type_DNA-bd"/>
</dbReference>
<dbReference type="Gene3D" id="1.25.40.10">
    <property type="entry name" value="Tetratricopeptide repeat domain"/>
    <property type="match status" value="2"/>
</dbReference>
<dbReference type="AlphaFoldDB" id="A0A239P4Z4"/>
<dbReference type="GO" id="GO:0006355">
    <property type="term" value="P:regulation of DNA-templated transcription"/>
    <property type="evidence" value="ECO:0007669"/>
    <property type="project" value="InterPro"/>
</dbReference>
<evidence type="ECO:0000313" key="5">
    <source>
        <dbReference type="EMBL" id="SNT62146.1"/>
    </source>
</evidence>
<dbReference type="InterPro" id="IPR049945">
    <property type="entry name" value="AAA_22"/>
</dbReference>
<dbReference type="GO" id="GO:0016887">
    <property type="term" value="F:ATP hydrolysis activity"/>
    <property type="evidence" value="ECO:0007669"/>
    <property type="project" value="InterPro"/>
</dbReference>
<comment type="similarity">
    <text evidence="1">Belongs to the AfsR/DnrI/RedD regulatory family.</text>
</comment>
<dbReference type="SMART" id="SM00862">
    <property type="entry name" value="Trans_reg_C"/>
    <property type="match status" value="1"/>
</dbReference>
<evidence type="ECO:0000256" key="3">
    <source>
        <dbReference type="PROSITE-ProRule" id="PRU01091"/>
    </source>
</evidence>
<dbReference type="Gene3D" id="1.10.10.10">
    <property type="entry name" value="Winged helix-like DNA-binding domain superfamily/Winged helix DNA-binding domain"/>
    <property type="match status" value="1"/>
</dbReference>
<sequence length="929" mass="99047">MALRVNVLGPVSAEVDGVEAALGGPRQRAVLAVLVAARGQVVSAERIVTALWGDDTPSMTTLHSYIARLRQALEPGRAAKAQSDVLPREGVGYALRVDLDEVDAERFARLSGEGEQLVQDDPAAAVTVLAEALELWRGQPYADFADAPFAAPEVARLEGLRLATQENLFAARLALGRHAAVVGDLEKHTAEHPMSERGWELLVLALYRAGRQGDALAALRSARKVLAEELGIDPGLALRELEAAVLSQDGGLLPQPAPRIGAVRNLPFPVTRLVGRATELLQVTALLADHRLVTLTGPGGIGKTRLALEAARACRDIGEPWLVELAGLTEPALLAGTIAQALGISGASTTRRVTEALRDRRLLLVLDNCEHLVDAVHETVTELLAHTIELRVLATSRETLGAIGEAVYEVPPLSAMQATELFVSRATATVPGWKPTPPELETTVRLCGELDGLPLAIELAAAQCRVLSVDQILAALDDRFAVLTSGPGPQRHRTLLRTVEWSHRLLEPEERRLFNRLSVFAAGFDLDAAAAVCDGPVLAGLSALVRKSLVTVEAGTAPRRYRLLETLKDFARTRQDPVELGGTQAAHRAWVLARAEAAEARLRGHQAVPAIGLLITDQPEHRAAFTTALLAGDSEYALRLSGALSWFWYRRGHVTEGLGWLTTAMELTPDAPPGLQARALIGMAGLHYLAGNLPAAHRAAKDAAEAARTAGNLQSEGQGLTYRALFGGLCGAPTAVADARAALDLSRLTGLTWLEAEALMVIGMLLLFGGEVAEACETLTESITVATHCGHRFVQASSTWLLVKTDLKLGLAEQALAAGVPMLRLLDDDGDLTSWLVIAHTLAAALTQTERPEDGARLLGAVQAIGARVGFSPLEMDPADAPQQTEQVRQALPPEVFADCLRQGAALSQSHAYTLLNRLVSGQVHQHRV</sequence>
<reference evidence="5 6" key="1">
    <citation type="submission" date="2017-06" db="EMBL/GenBank/DDBJ databases">
        <authorList>
            <person name="Kim H.J."/>
            <person name="Triplett B.A."/>
        </authorList>
    </citation>
    <scope>NUCLEOTIDE SEQUENCE [LARGE SCALE GENOMIC DNA]</scope>
    <source>
        <strain evidence="5 6">CGMCC 4.2132</strain>
    </source>
</reference>
<feature type="domain" description="OmpR/PhoB-type" evidence="4">
    <location>
        <begin position="1"/>
        <end position="97"/>
    </location>
</feature>
<proteinExistence type="inferred from homology"/>
<dbReference type="Gene3D" id="3.40.50.300">
    <property type="entry name" value="P-loop containing nucleotide triphosphate hydrolases"/>
    <property type="match status" value="1"/>
</dbReference>
<dbReference type="SUPFAM" id="SSF46894">
    <property type="entry name" value="C-terminal effector domain of the bipartite response regulators"/>
    <property type="match status" value="1"/>
</dbReference>
<accession>A0A239P4Z4</accession>
<evidence type="ECO:0000256" key="1">
    <source>
        <dbReference type="ARBA" id="ARBA00005820"/>
    </source>
</evidence>
<dbReference type="Proteomes" id="UP000198282">
    <property type="component" value="Unassembled WGS sequence"/>
</dbReference>
<feature type="DNA-binding region" description="OmpR/PhoB-type" evidence="3">
    <location>
        <begin position="1"/>
        <end position="97"/>
    </location>
</feature>
<dbReference type="GO" id="GO:0000160">
    <property type="term" value="P:phosphorelay signal transduction system"/>
    <property type="evidence" value="ECO:0007669"/>
    <property type="project" value="InterPro"/>
</dbReference>
<organism evidence="5 6">
    <name type="scientific">Streptosporangium subroseum</name>
    <dbReference type="NCBI Taxonomy" id="106412"/>
    <lineage>
        <taxon>Bacteria</taxon>
        <taxon>Bacillati</taxon>
        <taxon>Actinomycetota</taxon>
        <taxon>Actinomycetes</taxon>
        <taxon>Streptosporangiales</taxon>
        <taxon>Streptosporangiaceae</taxon>
        <taxon>Streptosporangium</taxon>
    </lineage>
</organism>
<dbReference type="CDD" id="cd15831">
    <property type="entry name" value="BTAD"/>
    <property type="match status" value="1"/>
</dbReference>
<dbReference type="InterPro" id="IPR027417">
    <property type="entry name" value="P-loop_NTPase"/>
</dbReference>
<dbReference type="InterPro" id="IPR016032">
    <property type="entry name" value="Sig_transdc_resp-reg_C-effctor"/>
</dbReference>
<dbReference type="SUPFAM" id="SSF48452">
    <property type="entry name" value="TPR-like"/>
    <property type="match status" value="2"/>
</dbReference>
<dbReference type="EMBL" id="FZOD01000088">
    <property type="protein sequence ID" value="SNT62146.1"/>
    <property type="molecule type" value="Genomic_DNA"/>
</dbReference>
<evidence type="ECO:0000256" key="2">
    <source>
        <dbReference type="ARBA" id="ARBA00023125"/>
    </source>
</evidence>
<evidence type="ECO:0000259" key="4">
    <source>
        <dbReference type="PROSITE" id="PS51755"/>
    </source>
</evidence>
<gene>
    <name evidence="5" type="ORF">SAMN05216276_108815</name>
</gene>
<keyword evidence="2 3" id="KW-0238">DNA-binding</keyword>
<dbReference type="Pfam" id="PF13401">
    <property type="entry name" value="AAA_22"/>
    <property type="match status" value="1"/>
</dbReference>
<dbReference type="Pfam" id="PF03704">
    <property type="entry name" value="BTAD"/>
    <property type="match status" value="1"/>
</dbReference>
<dbReference type="PANTHER" id="PTHR47691:SF3">
    <property type="entry name" value="HTH-TYPE TRANSCRIPTIONAL REGULATOR RV0890C-RELATED"/>
    <property type="match status" value="1"/>
</dbReference>
<dbReference type="SUPFAM" id="SSF52540">
    <property type="entry name" value="P-loop containing nucleoside triphosphate hydrolases"/>
    <property type="match status" value="1"/>
</dbReference>
<dbReference type="InterPro" id="IPR005158">
    <property type="entry name" value="BTAD"/>
</dbReference>